<sequence length="559" mass="63549">MANSKMITLVVPAVFLALLQCCLVSAMNVSYDGRGFILDGKRRLILSGSIHYPRSTPEMWPDLIKKAKEGGLNTIETYVFWNAHEPLYRQYDFTGNHDIVRFIKTIQEQGLYAVLRIGPYICGEWNYGGFPVWLHNIPGIRLRTNNHVYENEMQTFTTLIVNKMRSENLFASQGGPIIIAQIENEYGNIEGSYGNDGKDYLSWCANLALSYNLGIPWIMCQQWDAPKHMINTCNGYYCDQFWPNDASHNPKGWTENWVGWYKNWGSQDPHRTAEDVAFAVARFFQLGGSFHNYYMYHGGTNFNRTAGGPFIATTYDYDAPLNEYGNLNQPKWGHLKRLHEIIMSMEEILTYGEKRDITYGYLLWATIYSYEGKQSCFLANANYYSDFVVDLLGSKFTVPAWSVTILPDCYTEVYNTAKVSSQTSIMVNEPNKGEDQSEPYVLEWQWRPEHFEVLKDGTVDGSAFTVNQLLDQKVVTNDTTDYLWYLTSVDIQEGDPIAKATGVNLHKGSCEAPNTMKVIEEKCLGMDRCTLDVSEDTFGPTGCKTANQLAVEAVCSVAY</sequence>
<organism evidence="1 2">
    <name type="scientific">Melastoma candidum</name>
    <dbReference type="NCBI Taxonomy" id="119954"/>
    <lineage>
        <taxon>Eukaryota</taxon>
        <taxon>Viridiplantae</taxon>
        <taxon>Streptophyta</taxon>
        <taxon>Embryophyta</taxon>
        <taxon>Tracheophyta</taxon>
        <taxon>Spermatophyta</taxon>
        <taxon>Magnoliopsida</taxon>
        <taxon>eudicotyledons</taxon>
        <taxon>Gunneridae</taxon>
        <taxon>Pentapetalae</taxon>
        <taxon>rosids</taxon>
        <taxon>malvids</taxon>
        <taxon>Myrtales</taxon>
        <taxon>Melastomataceae</taxon>
        <taxon>Melastomatoideae</taxon>
        <taxon>Melastomateae</taxon>
        <taxon>Melastoma</taxon>
    </lineage>
</organism>
<proteinExistence type="predicted"/>
<evidence type="ECO:0000313" key="2">
    <source>
        <dbReference type="Proteomes" id="UP001057402"/>
    </source>
</evidence>
<accession>A0ACB9RM39</accession>
<name>A0ACB9RM39_9MYRT</name>
<comment type="caution">
    <text evidence="1">The sequence shown here is derived from an EMBL/GenBank/DDBJ whole genome shotgun (WGS) entry which is preliminary data.</text>
</comment>
<gene>
    <name evidence="1" type="ORF">MLD38_016138</name>
</gene>
<dbReference type="Proteomes" id="UP001057402">
    <property type="component" value="Chromosome 4"/>
</dbReference>
<dbReference type="EMBL" id="CM042883">
    <property type="protein sequence ID" value="KAI4378694.1"/>
    <property type="molecule type" value="Genomic_DNA"/>
</dbReference>
<keyword evidence="2" id="KW-1185">Reference proteome</keyword>
<reference evidence="2" key="1">
    <citation type="journal article" date="2023" name="Front. Plant Sci.">
        <title>Chromosomal-level genome assembly of Melastoma candidum provides insights into trichome evolution.</title>
        <authorList>
            <person name="Zhong Y."/>
            <person name="Wu W."/>
            <person name="Sun C."/>
            <person name="Zou P."/>
            <person name="Liu Y."/>
            <person name="Dai S."/>
            <person name="Zhou R."/>
        </authorList>
    </citation>
    <scope>NUCLEOTIDE SEQUENCE [LARGE SCALE GENOMIC DNA]</scope>
</reference>
<protein>
    <submittedName>
        <fullName evidence="1">Uncharacterized protein</fullName>
    </submittedName>
</protein>
<evidence type="ECO:0000313" key="1">
    <source>
        <dbReference type="EMBL" id="KAI4378694.1"/>
    </source>
</evidence>